<dbReference type="PANTHER" id="PTHR10344:SF4">
    <property type="entry name" value="UMP-CMP KINASE 2, MITOCHONDRIAL"/>
    <property type="match status" value="1"/>
</dbReference>
<feature type="binding site" evidence="10">
    <location>
        <begin position="10"/>
        <end position="17"/>
    </location>
    <ligand>
        <name>ATP</name>
        <dbReference type="ChEBI" id="CHEBI:30616"/>
    </ligand>
</feature>
<dbReference type="NCBIfam" id="TIGR00041">
    <property type="entry name" value="DTMP_kinase"/>
    <property type="match status" value="1"/>
</dbReference>
<dbReference type="SUPFAM" id="SSF52540">
    <property type="entry name" value="P-loop containing nucleoside triphosphate hydrolases"/>
    <property type="match status" value="1"/>
</dbReference>
<evidence type="ECO:0000256" key="2">
    <source>
        <dbReference type="ARBA" id="ARBA00012980"/>
    </source>
</evidence>
<dbReference type="HAMAP" id="MF_00165">
    <property type="entry name" value="Thymidylate_kinase"/>
    <property type="match status" value="1"/>
</dbReference>
<dbReference type="InterPro" id="IPR027417">
    <property type="entry name" value="P-loop_NTPase"/>
</dbReference>
<dbReference type="InterPro" id="IPR039430">
    <property type="entry name" value="Thymidylate_kin-like_dom"/>
</dbReference>
<dbReference type="PANTHER" id="PTHR10344">
    <property type="entry name" value="THYMIDYLATE KINASE"/>
    <property type="match status" value="1"/>
</dbReference>
<evidence type="ECO:0000256" key="6">
    <source>
        <dbReference type="ARBA" id="ARBA00022741"/>
    </source>
</evidence>
<dbReference type="EMBL" id="JAUOZS010000001">
    <property type="protein sequence ID" value="MDT8903678.1"/>
    <property type="molecule type" value="Genomic_DNA"/>
</dbReference>
<keyword evidence="4 10" id="KW-0808">Transferase</keyword>
<evidence type="ECO:0000256" key="3">
    <source>
        <dbReference type="ARBA" id="ARBA00017144"/>
    </source>
</evidence>
<dbReference type="Pfam" id="PF02223">
    <property type="entry name" value="Thymidylate_kin"/>
    <property type="match status" value="1"/>
</dbReference>
<dbReference type="PROSITE" id="PS01331">
    <property type="entry name" value="THYMIDYLATE_KINASE"/>
    <property type="match status" value="1"/>
</dbReference>
<keyword evidence="8 10" id="KW-0067">ATP-binding</keyword>
<evidence type="ECO:0000256" key="8">
    <source>
        <dbReference type="ARBA" id="ARBA00022840"/>
    </source>
</evidence>
<keyword evidence="7 10" id="KW-0418">Kinase</keyword>
<dbReference type="CDD" id="cd01672">
    <property type="entry name" value="TMPK"/>
    <property type="match status" value="1"/>
</dbReference>
<comment type="function">
    <text evidence="10">Phosphorylation of dTMP to form dTDP in both de novo and salvage pathways of dTTP synthesis.</text>
</comment>
<dbReference type="EC" id="2.7.4.9" evidence="2 10"/>
<sequence>MVGVLITFEGPDGGGKTTQLGLLADHLRRRGHTVVCTREPGGTALGDKIRCLLLDPANAAMAPCTEALLYMAARAQHVAEVIAPALGRGEVVLSDRYADSTLVYQGTARRLGREDLDAINLFATGGVTPDLTILLESDDATLDGRVAGRGDADRIEGEAAAFHALVREGFRELAAAEPDRVKAVAADGGVDEVHRAVVEIVEEFFCRRAYG</sequence>
<evidence type="ECO:0000259" key="11">
    <source>
        <dbReference type="Pfam" id="PF02223"/>
    </source>
</evidence>
<evidence type="ECO:0000256" key="5">
    <source>
        <dbReference type="ARBA" id="ARBA00022727"/>
    </source>
</evidence>
<dbReference type="GO" id="GO:0004798">
    <property type="term" value="F:dTMP kinase activity"/>
    <property type="evidence" value="ECO:0007669"/>
    <property type="project" value="UniProtKB-EC"/>
</dbReference>
<dbReference type="Gene3D" id="3.40.50.300">
    <property type="entry name" value="P-loop containing nucleotide triphosphate hydrolases"/>
    <property type="match status" value="1"/>
</dbReference>
<dbReference type="InterPro" id="IPR018095">
    <property type="entry name" value="Thymidylate_kin_CS"/>
</dbReference>
<keyword evidence="6 10" id="KW-0547">Nucleotide-binding</keyword>
<dbReference type="RefSeq" id="WP_413782127.1">
    <property type="nucleotide sequence ID" value="NZ_JAUOZS010000001.1"/>
</dbReference>
<feature type="domain" description="Thymidylate kinase-like" evidence="11">
    <location>
        <begin position="8"/>
        <end position="196"/>
    </location>
</feature>
<reference evidence="12 13" key="1">
    <citation type="submission" date="2023-07" db="EMBL/GenBank/DDBJ databases">
        <title>The novel representative of Negativicutes class, Anaeroselena agilis gen. nov. sp. nov.</title>
        <authorList>
            <person name="Prokofeva M.I."/>
            <person name="Elcheninov A.G."/>
            <person name="Klyukina A."/>
            <person name="Kublanov I.V."/>
            <person name="Frolov E.N."/>
            <person name="Podosokorskaya O.A."/>
        </authorList>
    </citation>
    <scope>NUCLEOTIDE SEQUENCE [LARGE SCALE GENOMIC DNA]</scope>
    <source>
        <strain evidence="12 13">4137-cl</strain>
    </source>
</reference>
<gene>
    <name evidence="10 12" type="primary">tmk</name>
    <name evidence="12" type="ORF">Q4T40_20820</name>
</gene>
<organism evidence="12 13">
    <name type="scientific">Anaeroselena agilis</name>
    <dbReference type="NCBI Taxonomy" id="3063788"/>
    <lineage>
        <taxon>Bacteria</taxon>
        <taxon>Bacillati</taxon>
        <taxon>Bacillota</taxon>
        <taxon>Negativicutes</taxon>
        <taxon>Acetonemataceae</taxon>
        <taxon>Anaeroselena</taxon>
    </lineage>
</organism>
<evidence type="ECO:0000256" key="4">
    <source>
        <dbReference type="ARBA" id="ARBA00022679"/>
    </source>
</evidence>
<evidence type="ECO:0000313" key="13">
    <source>
        <dbReference type="Proteomes" id="UP001254848"/>
    </source>
</evidence>
<evidence type="ECO:0000313" key="12">
    <source>
        <dbReference type="EMBL" id="MDT8903678.1"/>
    </source>
</evidence>
<proteinExistence type="inferred from homology"/>
<protein>
    <recommendedName>
        <fullName evidence="3 10">Thymidylate kinase</fullName>
        <ecNumber evidence="2 10">2.7.4.9</ecNumber>
    </recommendedName>
    <alternativeName>
        <fullName evidence="10">dTMP kinase</fullName>
    </alternativeName>
</protein>
<evidence type="ECO:0000256" key="9">
    <source>
        <dbReference type="ARBA" id="ARBA00048743"/>
    </source>
</evidence>
<name>A0ABU3P582_9FIRM</name>
<keyword evidence="5 10" id="KW-0545">Nucleotide biosynthesis</keyword>
<comment type="catalytic activity">
    <reaction evidence="9 10">
        <text>dTMP + ATP = dTDP + ADP</text>
        <dbReference type="Rhea" id="RHEA:13517"/>
        <dbReference type="ChEBI" id="CHEBI:30616"/>
        <dbReference type="ChEBI" id="CHEBI:58369"/>
        <dbReference type="ChEBI" id="CHEBI:63528"/>
        <dbReference type="ChEBI" id="CHEBI:456216"/>
        <dbReference type="EC" id="2.7.4.9"/>
    </reaction>
</comment>
<comment type="similarity">
    <text evidence="1 10">Belongs to the thymidylate kinase family.</text>
</comment>
<comment type="caution">
    <text evidence="12">The sequence shown here is derived from an EMBL/GenBank/DDBJ whole genome shotgun (WGS) entry which is preliminary data.</text>
</comment>
<keyword evidence="13" id="KW-1185">Reference proteome</keyword>
<evidence type="ECO:0000256" key="7">
    <source>
        <dbReference type="ARBA" id="ARBA00022777"/>
    </source>
</evidence>
<evidence type="ECO:0000256" key="1">
    <source>
        <dbReference type="ARBA" id="ARBA00009776"/>
    </source>
</evidence>
<evidence type="ECO:0000256" key="10">
    <source>
        <dbReference type="HAMAP-Rule" id="MF_00165"/>
    </source>
</evidence>
<accession>A0ABU3P582</accession>
<dbReference type="InterPro" id="IPR018094">
    <property type="entry name" value="Thymidylate_kinase"/>
</dbReference>
<dbReference type="Proteomes" id="UP001254848">
    <property type="component" value="Unassembled WGS sequence"/>
</dbReference>